<dbReference type="OrthoDB" id="4455544at2759"/>
<feature type="region of interest" description="Disordered" evidence="1">
    <location>
        <begin position="981"/>
        <end position="1005"/>
    </location>
</feature>
<gene>
    <name evidence="2" type="ORF">CEP54_004388</name>
</gene>
<name>A0A428QJC4_9HYPO</name>
<sequence>MSRLRKVLPILPILSSYTPSITLAPDLAWSPVGTHDLLAELESLYWEGVKAELENIVRTLKAWQQPECSDVSVSDEDDAHIHGFDTFLDQVSQEARAFAKRYGNLREDQLRHKIAGPLDRPPSDKTAFMEVVENQFAEYASSKIRSAVRKSIKNVPKLKGMEQRAWVLLQAAGFLDMEKLVEHRPPLDDVGFWKRPAIPQLALHGFRKDWRPSFQSLRCKRQDCNGIIRGSMFVSQDRTEPSVVCEECYRAHYYGKENYTKTYKHCVLAESITPEISRDMCHCTGVPHEDDKGQPLSLFPVPKKAFHLKHTVPPCNLVDLGDQVALAKYQGLQTALGGKEKIEKQRRELTKVELPNAKKSKSEELRKIIGRGRANSRSASSSTTSVVTEPQADEDIPLLFRRYTEKYPYGNVHMALRVGPLVIENGVAHTKGGALVSVREMPIFHERFHLQTLPQRDLAVDGGPNRGLWQRKRHVNAPKRYKAMMKQVVGAPFSGVLPHDEELQVVKDIIAASQLPFDDPGLPTADQIEILSSGLQPALEKLKVLLESRVKKYLGSIAERLLDKNVALSWSATHNNCQTFCDSLIDQSLFKPLLNGPPTGIDSGVYPLYNMSFMCPDEGYRQRGVHTKYDVPFGLTEEYLLRFHFGRHDDADMIDTYQEYWYDWGAFGGTLYKYQDLFPWDCTEAYERYPTKCGGCNLAKHVWAFPFDSWSMASLHLSRDRHMYAPATTDKDIAAVGEGASTSSWMRNRLTVLSATSILNRAATAMARTRELQKATAWLHDSELRPDLDPSLIRVKLGGIHRAQPFSHNFEAGTYKHFFVAPWTTWPREEQIEQYETLRDQRAAMADIPVRVYNSRYPTSTTHEETPYRGFEGLWAVDDGTGEECMWKSDNGNAKCIKEKVSCKDLPMDNVNPNDRFSDSHITPAGVKPPIVTCGGGCGSSSPRAADCASAETIKAAAAEEASYNYHSSSGGGGTTSSCGGGSSSCGGGGSSSCGGGSSSCGGGM</sequence>
<evidence type="ECO:0000256" key="1">
    <source>
        <dbReference type="SAM" id="MobiDB-lite"/>
    </source>
</evidence>
<comment type="caution">
    <text evidence="2">The sequence shown here is derived from an EMBL/GenBank/DDBJ whole genome shotgun (WGS) entry which is preliminary data.</text>
</comment>
<keyword evidence="3" id="KW-1185">Reference proteome</keyword>
<accession>A0A428QJC4</accession>
<dbReference type="EMBL" id="NKCI01000030">
    <property type="protein sequence ID" value="RSL65228.1"/>
    <property type="molecule type" value="Genomic_DNA"/>
</dbReference>
<evidence type="ECO:0000313" key="2">
    <source>
        <dbReference type="EMBL" id="RSL65228.1"/>
    </source>
</evidence>
<organism evidence="2 3">
    <name type="scientific">Fusarium duplospermum</name>
    <dbReference type="NCBI Taxonomy" id="1325734"/>
    <lineage>
        <taxon>Eukaryota</taxon>
        <taxon>Fungi</taxon>
        <taxon>Dikarya</taxon>
        <taxon>Ascomycota</taxon>
        <taxon>Pezizomycotina</taxon>
        <taxon>Sordariomycetes</taxon>
        <taxon>Hypocreomycetidae</taxon>
        <taxon>Hypocreales</taxon>
        <taxon>Nectriaceae</taxon>
        <taxon>Fusarium</taxon>
        <taxon>Fusarium solani species complex</taxon>
    </lineage>
</organism>
<dbReference type="AlphaFoldDB" id="A0A428QJC4"/>
<dbReference type="STRING" id="1325734.A0A428QJC4"/>
<proteinExistence type="predicted"/>
<protein>
    <submittedName>
        <fullName evidence="2">Uncharacterized protein</fullName>
    </submittedName>
</protein>
<dbReference type="Proteomes" id="UP000288168">
    <property type="component" value="Unassembled WGS sequence"/>
</dbReference>
<reference evidence="2 3" key="1">
    <citation type="submission" date="2017-06" db="EMBL/GenBank/DDBJ databases">
        <title>Comparative genomic analysis of Ambrosia Fusariam Clade fungi.</title>
        <authorList>
            <person name="Stajich J.E."/>
            <person name="Carrillo J."/>
            <person name="Kijimoto T."/>
            <person name="Eskalen A."/>
            <person name="O'Donnell K."/>
            <person name="Kasson M."/>
        </authorList>
    </citation>
    <scope>NUCLEOTIDE SEQUENCE [LARGE SCALE GENOMIC DNA]</scope>
    <source>
        <strain evidence="2 3">NRRL62584</strain>
    </source>
</reference>
<evidence type="ECO:0000313" key="3">
    <source>
        <dbReference type="Proteomes" id="UP000288168"/>
    </source>
</evidence>